<dbReference type="RefSeq" id="WP_051756131.1">
    <property type="nucleotide sequence ID" value="NZ_CCAE010000022.1"/>
</dbReference>
<evidence type="ECO:0000256" key="1">
    <source>
        <dbReference type="SAM" id="Phobius"/>
    </source>
</evidence>
<dbReference type="EMBL" id="CCAE010000022">
    <property type="protein sequence ID" value="CDN88338.1"/>
    <property type="molecule type" value="Genomic_DNA"/>
</dbReference>
<protein>
    <submittedName>
        <fullName evidence="2">Uncharacterized protein</fullName>
    </submittedName>
</protein>
<proteinExistence type="predicted"/>
<feature type="transmembrane region" description="Helical" evidence="1">
    <location>
        <begin position="59"/>
        <end position="78"/>
    </location>
</feature>
<keyword evidence="1" id="KW-1133">Transmembrane helix</keyword>
<dbReference type="AlphaFoldDB" id="A0A1L1PE60"/>
<evidence type="ECO:0000313" key="2">
    <source>
        <dbReference type="EMBL" id="CDN88338.1"/>
    </source>
</evidence>
<keyword evidence="3" id="KW-1185">Reference proteome</keyword>
<reference evidence="3" key="1">
    <citation type="submission" date="2014-11" db="EMBL/GenBank/DDBJ databases">
        <title>Draft genome sequence of Hydrogenophaga intermedia S1.</title>
        <authorList>
            <person name="Gan H.M."/>
            <person name="Chew T.H."/>
            <person name="Stolz A."/>
        </authorList>
    </citation>
    <scope>NUCLEOTIDE SEQUENCE [LARGE SCALE GENOMIC DNA]</scope>
    <source>
        <strain evidence="3">S1</strain>
    </source>
</reference>
<evidence type="ECO:0000313" key="3">
    <source>
        <dbReference type="Proteomes" id="UP000028878"/>
    </source>
</evidence>
<organism evidence="2 3">
    <name type="scientific">Hydrogenophaga intermedia</name>
    <dbReference type="NCBI Taxonomy" id="65786"/>
    <lineage>
        <taxon>Bacteria</taxon>
        <taxon>Pseudomonadati</taxon>
        <taxon>Pseudomonadota</taxon>
        <taxon>Betaproteobacteria</taxon>
        <taxon>Burkholderiales</taxon>
        <taxon>Comamonadaceae</taxon>
        <taxon>Hydrogenophaga</taxon>
    </lineage>
</organism>
<gene>
    <name evidence="2" type="ORF">BN948_02772</name>
</gene>
<accession>A0A1L1PE60</accession>
<keyword evidence="1" id="KW-0812">Transmembrane</keyword>
<sequence>MSTALTAPSLPAALRAGAKTATPAPEGARGLSALLLAAAIATLIVVADQLIDTWADGNLMLAWVLLWAVVFAGLALFADSARGLARRTVAALDDWSRSLAEARAEMRLWEMARHDQRLMGELMAARDRAEQEPAAADFAEALAPLGLPEAAKAEAAPEASYWERLAASRARYAKLHFI</sequence>
<dbReference type="Proteomes" id="UP000028878">
    <property type="component" value="Unassembled WGS sequence"/>
</dbReference>
<name>A0A1L1PE60_HYDIT</name>
<feature type="transmembrane region" description="Helical" evidence="1">
    <location>
        <begin position="28"/>
        <end position="47"/>
    </location>
</feature>
<keyword evidence="1" id="KW-0472">Membrane</keyword>